<evidence type="ECO:0000313" key="8">
    <source>
        <dbReference type="EMBL" id="BAT74026.1"/>
    </source>
</evidence>
<feature type="transmembrane region" description="Helical" evidence="6">
    <location>
        <begin position="271"/>
        <end position="296"/>
    </location>
</feature>
<comment type="similarity">
    <text evidence="2 6">Belongs to the drug/metabolite transporter (DMT) superfamily. Plant drug/metabolite exporter (P-DME) (TC 2.A.7.4) family.</text>
</comment>
<feature type="transmembrane region" description="Helical" evidence="6">
    <location>
        <begin position="237"/>
        <end position="259"/>
    </location>
</feature>
<comment type="subcellular location">
    <subcellularLocation>
        <location evidence="1 6">Membrane</location>
        <topology evidence="1 6">Multi-pass membrane protein</topology>
    </subcellularLocation>
</comment>
<organism evidence="8 9">
    <name type="scientific">Vigna angularis var. angularis</name>
    <dbReference type="NCBI Taxonomy" id="157739"/>
    <lineage>
        <taxon>Eukaryota</taxon>
        <taxon>Viridiplantae</taxon>
        <taxon>Streptophyta</taxon>
        <taxon>Embryophyta</taxon>
        <taxon>Tracheophyta</taxon>
        <taxon>Spermatophyta</taxon>
        <taxon>Magnoliopsida</taxon>
        <taxon>eudicotyledons</taxon>
        <taxon>Gunneridae</taxon>
        <taxon>Pentapetalae</taxon>
        <taxon>rosids</taxon>
        <taxon>fabids</taxon>
        <taxon>Fabales</taxon>
        <taxon>Fabaceae</taxon>
        <taxon>Papilionoideae</taxon>
        <taxon>50 kb inversion clade</taxon>
        <taxon>NPAAA clade</taxon>
        <taxon>indigoferoid/millettioid clade</taxon>
        <taxon>Phaseoleae</taxon>
        <taxon>Vigna</taxon>
    </lineage>
</organism>
<keyword evidence="4 6" id="KW-1133">Transmembrane helix</keyword>
<dbReference type="SUPFAM" id="SSF103481">
    <property type="entry name" value="Multidrug resistance efflux transporter EmrE"/>
    <property type="match status" value="2"/>
</dbReference>
<proteinExistence type="inferred from homology"/>
<dbReference type="AlphaFoldDB" id="A0A0S3R0G0"/>
<dbReference type="EMBL" id="AP015034">
    <property type="protein sequence ID" value="BAT74026.1"/>
    <property type="molecule type" value="Genomic_DNA"/>
</dbReference>
<feature type="transmembrane region" description="Helical" evidence="6">
    <location>
        <begin position="15"/>
        <end position="37"/>
    </location>
</feature>
<feature type="transmembrane region" description="Helical" evidence="6">
    <location>
        <begin position="303"/>
        <end position="324"/>
    </location>
</feature>
<keyword evidence="9" id="KW-1185">Reference proteome</keyword>
<dbReference type="PANTHER" id="PTHR31218">
    <property type="entry name" value="WAT1-RELATED PROTEIN"/>
    <property type="match status" value="1"/>
</dbReference>
<evidence type="ECO:0000256" key="1">
    <source>
        <dbReference type="ARBA" id="ARBA00004141"/>
    </source>
</evidence>
<evidence type="ECO:0000256" key="5">
    <source>
        <dbReference type="ARBA" id="ARBA00023136"/>
    </source>
</evidence>
<accession>A0A0S3R0G0</accession>
<evidence type="ECO:0000256" key="3">
    <source>
        <dbReference type="ARBA" id="ARBA00022692"/>
    </source>
</evidence>
<dbReference type="GO" id="GO:0016020">
    <property type="term" value="C:membrane"/>
    <property type="evidence" value="ECO:0007669"/>
    <property type="project" value="UniProtKB-SubCell"/>
</dbReference>
<dbReference type="InterPro" id="IPR037185">
    <property type="entry name" value="EmrE-like"/>
</dbReference>
<feature type="transmembrane region" description="Helical" evidence="6">
    <location>
        <begin position="77"/>
        <end position="96"/>
    </location>
</feature>
<keyword evidence="5 6" id="KW-0472">Membrane</keyword>
<feature type="transmembrane region" description="Helical" evidence="6">
    <location>
        <begin position="187"/>
        <end position="210"/>
    </location>
</feature>
<dbReference type="OrthoDB" id="1728340at2759"/>
<evidence type="ECO:0000313" key="9">
    <source>
        <dbReference type="Proteomes" id="UP000291084"/>
    </source>
</evidence>
<evidence type="ECO:0000256" key="2">
    <source>
        <dbReference type="ARBA" id="ARBA00007635"/>
    </source>
</evidence>
<feature type="domain" description="EamA" evidence="7">
    <location>
        <begin position="14"/>
        <end position="155"/>
    </location>
</feature>
<feature type="transmembrane region" description="Helical" evidence="6">
    <location>
        <begin position="330"/>
        <end position="348"/>
    </location>
</feature>
<evidence type="ECO:0000256" key="4">
    <source>
        <dbReference type="ARBA" id="ARBA00022989"/>
    </source>
</evidence>
<feature type="transmembrane region" description="Helical" evidence="6">
    <location>
        <begin position="108"/>
        <end position="128"/>
    </location>
</feature>
<feature type="transmembrane region" description="Helical" evidence="6">
    <location>
        <begin position="140"/>
        <end position="158"/>
    </location>
</feature>
<dbReference type="Pfam" id="PF00892">
    <property type="entry name" value="EamA"/>
    <property type="match status" value="2"/>
</dbReference>
<evidence type="ECO:0000256" key="6">
    <source>
        <dbReference type="RuleBase" id="RU363077"/>
    </source>
</evidence>
<dbReference type="InterPro" id="IPR030184">
    <property type="entry name" value="WAT1-related"/>
</dbReference>
<reference evidence="8 9" key="1">
    <citation type="journal article" date="2015" name="Sci. Rep.">
        <title>The power of single molecule real-time sequencing technology in the de novo assembly of a eukaryotic genome.</title>
        <authorList>
            <person name="Sakai H."/>
            <person name="Naito K."/>
            <person name="Ogiso-Tanaka E."/>
            <person name="Takahashi Y."/>
            <person name="Iseki K."/>
            <person name="Muto C."/>
            <person name="Satou K."/>
            <person name="Teruya K."/>
            <person name="Shiroma A."/>
            <person name="Shimoji M."/>
            <person name="Hirano T."/>
            <person name="Itoh T."/>
            <person name="Kaga A."/>
            <person name="Tomooka N."/>
        </authorList>
    </citation>
    <scope>NUCLEOTIDE SEQUENCE [LARGE SCALE GENOMIC DNA]</scope>
    <source>
        <strain evidence="9">cv. Shumari</strain>
    </source>
</reference>
<feature type="domain" description="EamA" evidence="7">
    <location>
        <begin position="231"/>
        <end position="347"/>
    </location>
</feature>
<gene>
    <name evidence="8" type="primary">Vigan.01G161000</name>
    <name evidence="8" type="ORF">VIGAN_01161000</name>
</gene>
<dbReference type="GO" id="GO:0022857">
    <property type="term" value="F:transmembrane transporter activity"/>
    <property type="evidence" value="ECO:0007669"/>
    <property type="project" value="InterPro"/>
</dbReference>
<dbReference type="InterPro" id="IPR000620">
    <property type="entry name" value="EamA_dom"/>
</dbReference>
<name>A0A0S3R0G0_PHAAN</name>
<sequence>MDDLNKVEGTGNVKAVLLMILLQTLYAVVNIMLKIVADDGMSLSILVAYRFIFATAFIVPLALIVERKHLQDVTGQVAFQGFLCGLFGGSLLQGLYVKSLALTSAVYVSAMLNLVPGVTYLMSISLGLEKANLGTAGGMAKLVGTLTGIGGAMIITFYKGRKLCLWSSHIGFLHHAPSPDGAPTGSLLWGCILAFGAALSYSVWLIIQIFGGSADKEKHFPQNPPLYKTKMSEKFPWHYSIAAMTSSTASIQSVSFVLFTERDWSKWKIGWNFRLVTAVSAGILASGVCYTLLAWCVRRKGPLFASAFSPLMVVIVTLLEPLILDECPNIGSVTGSVVVVGGLYLLLWGKSKETQMKQNDVFSKDSVQCETIHSTNPSLASWQKDKDNKIVASVTSCSPSTISTNPE</sequence>
<evidence type="ECO:0000259" key="7">
    <source>
        <dbReference type="Pfam" id="PF00892"/>
    </source>
</evidence>
<dbReference type="Proteomes" id="UP000291084">
    <property type="component" value="Chromosome 1"/>
</dbReference>
<protein>
    <recommendedName>
        <fullName evidence="6">WAT1-related protein</fullName>
    </recommendedName>
</protein>
<feature type="transmembrane region" description="Helical" evidence="6">
    <location>
        <begin position="43"/>
        <end position="65"/>
    </location>
</feature>
<keyword evidence="3 6" id="KW-0812">Transmembrane</keyword>